<evidence type="ECO:0000313" key="3">
    <source>
        <dbReference type="Proteomes" id="UP000663848"/>
    </source>
</evidence>
<dbReference type="AlphaFoldDB" id="A0A822ELR2"/>
<organism evidence="2 3">
    <name type="scientific">Rotaria socialis</name>
    <dbReference type="NCBI Taxonomy" id="392032"/>
    <lineage>
        <taxon>Eukaryota</taxon>
        <taxon>Metazoa</taxon>
        <taxon>Spiralia</taxon>
        <taxon>Gnathifera</taxon>
        <taxon>Rotifera</taxon>
        <taxon>Eurotatoria</taxon>
        <taxon>Bdelloidea</taxon>
        <taxon>Philodinida</taxon>
        <taxon>Philodinidae</taxon>
        <taxon>Rotaria</taxon>
    </lineage>
</organism>
<accession>A0A822ELR2</accession>
<evidence type="ECO:0000313" key="2">
    <source>
        <dbReference type="EMBL" id="CAF5106779.1"/>
    </source>
</evidence>
<sequence length="61" mass="6850">FTVAPEIKSNFILANPEKRNLAKAQNAQKKEEIQKRLEKVQTQLGTKTKQPSTTSLAKRGL</sequence>
<comment type="caution">
    <text evidence="2">The sequence shown here is derived from an EMBL/GenBank/DDBJ whole genome shotgun (WGS) entry which is preliminary data.</text>
</comment>
<feature type="region of interest" description="Disordered" evidence="1">
    <location>
        <begin position="41"/>
        <end position="61"/>
    </location>
</feature>
<evidence type="ECO:0000256" key="1">
    <source>
        <dbReference type="SAM" id="MobiDB-lite"/>
    </source>
</evidence>
<dbReference type="EMBL" id="CAJOBR010073627">
    <property type="protein sequence ID" value="CAF5106779.1"/>
    <property type="molecule type" value="Genomic_DNA"/>
</dbReference>
<proteinExistence type="predicted"/>
<protein>
    <submittedName>
        <fullName evidence="2">Uncharacterized protein</fullName>
    </submittedName>
</protein>
<feature type="non-terminal residue" evidence="2">
    <location>
        <position position="1"/>
    </location>
</feature>
<name>A0A822ELR2_9BILA</name>
<gene>
    <name evidence="2" type="ORF">QYT958_LOCUS45151</name>
</gene>
<dbReference type="Proteomes" id="UP000663848">
    <property type="component" value="Unassembled WGS sequence"/>
</dbReference>
<reference evidence="2" key="1">
    <citation type="submission" date="2021-02" db="EMBL/GenBank/DDBJ databases">
        <authorList>
            <person name="Nowell W R."/>
        </authorList>
    </citation>
    <scope>NUCLEOTIDE SEQUENCE</scope>
</reference>